<protein>
    <recommendedName>
        <fullName evidence="3">YqkK</fullName>
    </recommendedName>
</protein>
<proteinExistence type="predicted"/>
<dbReference type="Proteomes" id="UP000318937">
    <property type="component" value="Unassembled WGS sequence"/>
</dbReference>
<sequence length="77" mass="9253">MAKSAAKRKRTHLLRNTGKDVTKLRNDIDFSTHVRMTKTKKEKLQRYENKYKKHFQQGQYPHGNAFYICLYNLHAQK</sequence>
<gene>
    <name evidence="1" type="ORF">FG383_00990</name>
</gene>
<keyword evidence="2" id="KW-1185">Reference proteome</keyword>
<name>A0A544TLX1_9BACI</name>
<evidence type="ECO:0008006" key="3">
    <source>
        <dbReference type="Google" id="ProtNLM"/>
    </source>
</evidence>
<dbReference type="AlphaFoldDB" id="A0A544TLX1"/>
<dbReference type="OrthoDB" id="2454574at2"/>
<dbReference type="EMBL" id="VDGG01000002">
    <property type="protein sequence ID" value="TQR18461.1"/>
    <property type="molecule type" value="Genomic_DNA"/>
</dbReference>
<dbReference type="RefSeq" id="WP_142604985.1">
    <property type="nucleotide sequence ID" value="NZ_VDGG01000002.1"/>
</dbReference>
<accession>A0A544TLX1</accession>
<evidence type="ECO:0000313" key="1">
    <source>
        <dbReference type="EMBL" id="TQR18461.1"/>
    </source>
</evidence>
<organism evidence="1 2">
    <name type="scientific">Psychrobacillus soli</name>
    <dbReference type="NCBI Taxonomy" id="1543965"/>
    <lineage>
        <taxon>Bacteria</taxon>
        <taxon>Bacillati</taxon>
        <taxon>Bacillota</taxon>
        <taxon>Bacilli</taxon>
        <taxon>Bacillales</taxon>
        <taxon>Bacillaceae</taxon>
        <taxon>Psychrobacillus</taxon>
    </lineage>
</organism>
<comment type="caution">
    <text evidence="1">The sequence shown here is derived from an EMBL/GenBank/DDBJ whole genome shotgun (WGS) entry which is preliminary data.</text>
</comment>
<reference evidence="1 2" key="1">
    <citation type="submission" date="2019-05" db="EMBL/GenBank/DDBJ databases">
        <title>Psychrobacillus vulpis sp. nov., a new species isolated from feces of a red fox that inhabits in The Tablas de Daimiel Natural Park, Albacete, Spain.</title>
        <authorList>
            <person name="Rodriguez M."/>
            <person name="Reina J.C."/>
            <person name="Bejar V."/>
            <person name="Llamas I."/>
        </authorList>
    </citation>
    <scope>NUCLEOTIDE SEQUENCE [LARGE SCALE GENOMIC DNA]</scope>
    <source>
        <strain evidence="1 2">NHI-2</strain>
    </source>
</reference>
<evidence type="ECO:0000313" key="2">
    <source>
        <dbReference type="Proteomes" id="UP000318937"/>
    </source>
</evidence>